<comment type="caution">
    <text evidence="2">The sequence shown here is derived from an EMBL/GenBank/DDBJ whole genome shotgun (WGS) entry which is preliminary data.</text>
</comment>
<feature type="compositionally biased region" description="Basic and acidic residues" evidence="1">
    <location>
        <begin position="11"/>
        <end position="23"/>
    </location>
</feature>
<reference evidence="2" key="2">
    <citation type="submission" date="2020-09" db="EMBL/GenBank/DDBJ databases">
        <authorList>
            <person name="Sun Q."/>
            <person name="Zhou Y."/>
        </authorList>
    </citation>
    <scope>NUCLEOTIDE SEQUENCE</scope>
    <source>
        <strain evidence="2">CGMCC 1.8984</strain>
    </source>
</reference>
<feature type="region of interest" description="Disordered" evidence="1">
    <location>
        <begin position="1"/>
        <end position="52"/>
    </location>
</feature>
<dbReference type="AlphaFoldDB" id="A0A917USP5"/>
<evidence type="ECO:0000256" key="1">
    <source>
        <dbReference type="SAM" id="MobiDB-lite"/>
    </source>
</evidence>
<gene>
    <name evidence="2" type="ORF">GCM10011372_21180</name>
</gene>
<dbReference type="EMBL" id="BMMD01000011">
    <property type="protein sequence ID" value="GGJ82596.1"/>
    <property type="molecule type" value="Genomic_DNA"/>
</dbReference>
<organism evidence="2 3">
    <name type="scientific">Agromyces bauzanensis</name>
    <dbReference type="NCBI Taxonomy" id="1308924"/>
    <lineage>
        <taxon>Bacteria</taxon>
        <taxon>Bacillati</taxon>
        <taxon>Actinomycetota</taxon>
        <taxon>Actinomycetes</taxon>
        <taxon>Micrococcales</taxon>
        <taxon>Microbacteriaceae</taxon>
        <taxon>Agromyces</taxon>
    </lineage>
</organism>
<sequence>MSDPNEGDEAGLGHDAEVEKTPREGPGVNDMEADNAVEEETIETVDPDNAPA</sequence>
<feature type="compositionally biased region" description="Acidic residues" evidence="1">
    <location>
        <begin position="31"/>
        <end position="46"/>
    </location>
</feature>
<name>A0A917USP5_9MICO</name>
<evidence type="ECO:0000313" key="3">
    <source>
        <dbReference type="Proteomes" id="UP000636956"/>
    </source>
</evidence>
<accession>A0A917USP5</accession>
<dbReference type="Proteomes" id="UP000636956">
    <property type="component" value="Unassembled WGS sequence"/>
</dbReference>
<dbReference type="RefSeq" id="WP_188743405.1">
    <property type="nucleotide sequence ID" value="NZ_BAABFW010000085.1"/>
</dbReference>
<protein>
    <submittedName>
        <fullName evidence="2">Uncharacterized protein</fullName>
    </submittedName>
</protein>
<proteinExistence type="predicted"/>
<reference evidence="2" key="1">
    <citation type="journal article" date="2014" name="Int. J. Syst. Evol. Microbiol.">
        <title>Complete genome sequence of Corynebacterium casei LMG S-19264T (=DSM 44701T), isolated from a smear-ripened cheese.</title>
        <authorList>
            <consortium name="US DOE Joint Genome Institute (JGI-PGF)"/>
            <person name="Walter F."/>
            <person name="Albersmeier A."/>
            <person name="Kalinowski J."/>
            <person name="Ruckert C."/>
        </authorList>
    </citation>
    <scope>NUCLEOTIDE SEQUENCE</scope>
    <source>
        <strain evidence="2">CGMCC 1.8984</strain>
    </source>
</reference>
<evidence type="ECO:0000313" key="2">
    <source>
        <dbReference type="EMBL" id="GGJ82596.1"/>
    </source>
</evidence>
<keyword evidence="3" id="KW-1185">Reference proteome</keyword>